<dbReference type="Proteomes" id="UP000639274">
    <property type="component" value="Chromosome"/>
</dbReference>
<feature type="transmembrane region" description="Helical" evidence="2">
    <location>
        <begin position="48"/>
        <end position="70"/>
    </location>
</feature>
<proteinExistence type="predicted"/>
<keyword evidence="2" id="KW-1133">Transmembrane helix</keyword>
<evidence type="ECO:0000313" key="4">
    <source>
        <dbReference type="Proteomes" id="UP000639274"/>
    </source>
</evidence>
<evidence type="ECO:0000313" key="3">
    <source>
        <dbReference type="EMBL" id="QSX77019.1"/>
    </source>
</evidence>
<name>A0A975ARG9_9GAMM</name>
<feature type="compositionally biased region" description="Basic residues" evidence="1">
    <location>
        <begin position="155"/>
        <end position="171"/>
    </location>
</feature>
<reference evidence="3 4" key="1">
    <citation type="submission" date="2021-03" db="EMBL/GenBank/DDBJ databases">
        <title>Lysobacter sp. nov. isolated from soil of gangwondo yeongwol, south Korea.</title>
        <authorList>
            <person name="Kim K.R."/>
            <person name="Kim K.H."/>
            <person name="Jeon C.O."/>
        </authorList>
    </citation>
    <scope>NUCLEOTIDE SEQUENCE [LARGE SCALE GENOMIC DNA]</scope>
    <source>
        <strain evidence="3 4">R19</strain>
    </source>
</reference>
<evidence type="ECO:0000256" key="1">
    <source>
        <dbReference type="SAM" id="MobiDB-lite"/>
    </source>
</evidence>
<dbReference type="KEGG" id="lsf:I8J32_009355"/>
<organism evidence="3 4">
    <name type="scientific">Agrilutibacter solisilvae</name>
    <dbReference type="NCBI Taxonomy" id="2763317"/>
    <lineage>
        <taxon>Bacteria</taxon>
        <taxon>Pseudomonadati</taxon>
        <taxon>Pseudomonadota</taxon>
        <taxon>Gammaproteobacteria</taxon>
        <taxon>Lysobacterales</taxon>
        <taxon>Lysobacteraceae</taxon>
        <taxon>Agrilutibacter</taxon>
    </lineage>
</organism>
<feature type="compositionally biased region" description="Basic and acidic residues" evidence="1">
    <location>
        <begin position="104"/>
        <end position="118"/>
    </location>
</feature>
<evidence type="ECO:0000256" key="2">
    <source>
        <dbReference type="SAM" id="Phobius"/>
    </source>
</evidence>
<keyword evidence="2" id="KW-0472">Membrane</keyword>
<accession>A0A975ARG9</accession>
<dbReference type="EMBL" id="CP071518">
    <property type="protein sequence ID" value="QSX77019.1"/>
    <property type="molecule type" value="Genomic_DNA"/>
</dbReference>
<keyword evidence="2" id="KW-0812">Transmembrane</keyword>
<feature type="compositionally biased region" description="Low complexity" evidence="1">
    <location>
        <begin position="119"/>
        <end position="136"/>
    </location>
</feature>
<dbReference type="AlphaFoldDB" id="A0A975ARG9"/>
<keyword evidence="4" id="KW-1185">Reference proteome</keyword>
<sequence>MAKAVLLFVVGVVLGLLAMGLTVAAVEWAGMRLYPLPPGLDPARPGDLARILAAAPFGALASVVAAWVLGGGRGWRRGSRRLAPLASRSRRLRGPGGGRGGVVDAERDHRSPAVDDAVRPAVARPRRPAGGVADRPAQADIATLNSGAPSALRLTTHHQHGARRAARIRTR</sequence>
<feature type="region of interest" description="Disordered" evidence="1">
    <location>
        <begin position="87"/>
        <end position="171"/>
    </location>
</feature>
<protein>
    <submittedName>
        <fullName evidence="3">Uncharacterized protein</fullName>
    </submittedName>
</protein>
<dbReference type="RefSeq" id="WP_207526521.1">
    <property type="nucleotide sequence ID" value="NZ_CP071518.1"/>
</dbReference>
<gene>
    <name evidence="3" type="ORF">I8J32_009355</name>
</gene>